<dbReference type="AlphaFoldDB" id="A0A142BFI8"/>
<accession>A0A142BFI8</accession>
<dbReference type="STRING" id="570277.EZMO1_3531"/>
<dbReference type="Pfam" id="PF19489">
    <property type="entry name" value="SLT_4"/>
    <property type="match status" value="1"/>
</dbReference>
<dbReference type="InterPro" id="IPR045795">
    <property type="entry name" value="SLT_4"/>
</dbReference>
<organism evidence="2 3">
    <name type="scientific">Endozoicomonas montiporae CL-33</name>
    <dbReference type="NCBI Taxonomy" id="570277"/>
    <lineage>
        <taxon>Bacteria</taxon>
        <taxon>Pseudomonadati</taxon>
        <taxon>Pseudomonadota</taxon>
        <taxon>Gammaproteobacteria</taxon>
        <taxon>Oceanospirillales</taxon>
        <taxon>Endozoicomonadaceae</taxon>
        <taxon>Endozoicomonas</taxon>
    </lineage>
</organism>
<dbReference type="Proteomes" id="UP000071065">
    <property type="component" value="Chromosome"/>
</dbReference>
<evidence type="ECO:0000259" key="1">
    <source>
        <dbReference type="Pfam" id="PF19489"/>
    </source>
</evidence>
<protein>
    <submittedName>
        <fullName evidence="2">Glycoside hydrolase family protein</fullName>
    </submittedName>
</protein>
<reference evidence="2 3" key="1">
    <citation type="journal article" date="2016" name="Front. Microbiol.">
        <title>Genomic Insight into the Host-Endosymbiont Relationship of Endozoicomonas montiporae CL-33(T) with its Coral Host.</title>
        <authorList>
            <person name="Ding J.-Y."/>
            <person name="Shiu J.-H."/>
            <person name="Chen W.-M."/>
            <person name="Chiang Y.-R."/>
            <person name="Tang S.-L."/>
        </authorList>
    </citation>
    <scope>NUCLEOTIDE SEQUENCE [LARGE SCALE GENOMIC DNA]</scope>
    <source>
        <strain evidence="2 3">CL-33</strain>
    </source>
</reference>
<dbReference type="EMBL" id="CP013251">
    <property type="protein sequence ID" value="AMO57514.1"/>
    <property type="molecule type" value="Genomic_DNA"/>
</dbReference>
<keyword evidence="2" id="KW-0378">Hydrolase</keyword>
<sequence>MIKMSALLLNRGLLIRKHFNKLGGLVLLTSLLLTGCSSTVPPADAHNLCSIFKEKPSWYRAAKRSEKKWGTPVQIQMAIMYQESSFRHNVRPPRPYFLFIPLPRKSSAYGYAQAQDGTWQEYLDETSGFFRSRTNFADAIDFIGWYTNKARRVNGVSLWRADQLYLNYHEGYGGYRRGSYKSKPWLMNTAQRVKSRASNYGEQLRRCRL</sequence>
<dbReference type="Gene3D" id="1.10.530.10">
    <property type="match status" value="1"/>
</dbReference>
<dbReference type="PATRIC" id="fig|570277.3.peg.3805"/>
<name>A0A142BFI8_9GAMM</name>
<dbReference type="KEGG" id="emp:EZMO1_3531"/>
<evidence type="ECO:0000313" key="3">
    <source>
        <dbReference type="Proteomes" id="UP000071065"/>
    </source>
</evidence>
<evidence type="ECO:0000313" key="2">
    <source>
        <dbReference type="EMBL" id="AMO57514.1"/>
    </source>
</evidence>
<dbReference type="GO" id="GO:0016787">
    <property type="term" value="F:hydrolase activity"/>
    <property type="evidence" value="ECO:0007669"/>
    <property type="project" value="UniProtKB-KW"/>
</dbReference>
<dbReference type="SUPFAM" id="SSF53955">
    <property type="entry name" value="Lysozyme-like"/>
    <property type="match status" value="1"/>
</dbReference>
<feature type="domain" description="Transglycosylase SLT" evidence="1">
    <location>
        <begin position="26"/>
        <end position="207"/>
    </location>
</feature>
<dbReference type="InterPro" id="IPR023346">
    <property type="entry name" value="Lysozyme-like_dom_sf"/>
</dbReference>
<gene>
    <name evidence="2" type="ORF">EZMO1_3531</name>
</gene>
<dbReference type="CDD" id="cd00442">
    <property type="entry name" value="Lyz-like"/>
    <property type="match status" value="1"/>
</dbReference>
<proteinExistence type="predicted"/>